<dbReference type="SUPFAM" id="SSF51182">
    <property type="entry name" value="RmlC-like cupins"/>
    <property type="match status" value="1"/>
</dbReference>
<dbReference type="EMBL" id="FNBN01000003">
    <property type="protein sequence ID" value="SDG15225.1"/>
    <property type="molecule type" value="Genomic_DNA"/>
</dbReference>
<proteinExistence type="predicted"/>
<dbReference type="RefSeq" id="WP_218124199.1">
    <property type="nucleotide sequence ID" value="NZ_FNBN01000003.1"/>
</dbReference>
<dbReference type="AlphaFoldDB" id="A0A1G7RWS5"/>
<protein>
    <submittedName>
        <fullName evidence="2">ChrR Cupin-like domain-containing protein</fullName>
    </submittedName>
</protein>
<dbReference type="Gene3D" id="2.60.120.10">
    <property type="entry name" value="Jelly Rolls"/>
    <property type="match status" value="1"/>
</dbReference>
<dbReference type="STRING" id="104663.SAMN04488121_103647"/>
<dbReference type="InterPro" id="IPR025979">
    <property type="entry name" value="ChrR-like_cupin_dom"/>
</dbReference>
<dbReference type="InterPro" id="IPR011051">
    <property type="entry name" value="RmlC_Cupin_sf"/>
</dbReference>
<name>A0A1G7RWS5_CHIFI</name>
<dbReference type="Proteomes" id="UP000199045">
    <property type="component" value="Unassembled WGS sequence"/>
</dbReference>
<evidence type="ECO:0000313" key="2">
    <source>
        <dbReference type="EMBL" id="SDG15225.1"/>
    </source>
</evidence>
<gene>
    <name evidence="2" type="ORF">SAMN04488121_103647</name>
</gene>
<dbReference type="Pfam" id="PF12973">
    <property type="entry name" value="Cupin_7"/>
    <property type="match status" value="1"/>
</dbReference>
<feature type="domain" description="ChrR-like cupin" evidence="1">
    <location>
        <begin position="12"/>
        <end position="112"/>
    </location>
</feature>
<reference evidence="2 3" key="1">
    <citation type="submission" date="2016-10" db="EMBL/GenBank/DDBJ databases">
        <authorList>
            <person name="de Groot N.N."/>
        </authorList>
    </citation>
    <scope>NUCLEOTIDE SEQUENCE [LARGE SCALE GENOMIC DNA]</scope>
    <source>
        <strain evidence="2 3">DSM 527</strain>
    </source>
</reference>
<accession>A0A1G7RWS5</accession>
<evidence type="ECO:0000313" key="3">
    <source>
        <dbReference type="Proteomes" id="UP000199045"/>
    </source>
</evidence>
<sequence>MKNTAISTDINDYVVRKEQKEWQPLVEKGIHYKGISVISLHYDQLKERSTTILLRFEPGASYPYHNHPAGEEVYVLSGTAIFENVELSEGDYLYTPPGFRHSVTTTTGCTLLFIVPEEVEILV</sequence>
<organism evidence="2 3">
    <name type="scientific">Chitinophaga filiformis</name>
    <name type="common">Myxococcus filiformis</name>
    <name type="synonym">Flexibacter filiformis</name>
    <dbReference type="NCBI Taxonomy" id="104663"/>
    <lineage>
        <taxon>Bacteria</taxon>
        <taxon>Pseudomonadati</taxon>
        <taxon>Bacteroidota</taxon>
        <taxon>Chitinophagia</taxon>
        <taxon>Chitinophagales</taxon>
        <taxon>Chitinophagaceae</taxon>
        <taxon>Chitinophaga</taxon>
    </lineage>
</organism>
<evidence type="ECO:0000259" key="1">
    <source>
        <dbReference type="Pfam" id="PF12973"/>
    </source>
</evidence>
<dbReference type="InterPro" id="IPR014710">
    <property type="entry name" value="RmlC-like_jellyroll"/>
</dbReference>